<feature type="repeat" description="TPR" evidence="1">
    <location>
        <begin position="15"/>
        <end position="48"/>
    </location>
</feature>
<dbReference type="EMBL" id="JAWDIQ010000001">
    <property type="protein sequence ID" value="MDY0408874.1"/>
    <property type="molecule type" value="Genomic_DNA"/>
</dbReference>
<dbReference type="InterPro" id="IPR019734">
    <property type="entry name" value="TPR_rpt"/>
</dbReference>
<dbReference type="Proteomes" id="UP001275315">
    <property type="component" value="Unassembled WGS sequence"/>
</dbReference>
<proteinExistence type="predicted"/>
<evidence type="ECO:0000256" key="1">
    <source>
        <dbReference type="PROSITE-ProRule" id="PRU00339"/>
    </source>
</evidence>
<dbReference type="InterPro" id="IPR011990">
    <property type="entry name" value="TPR-like_helical_dom_sf"/>
</dbReference>
<gene>
    <name evidence="2" type="ORF">RWD45_10345</name>
</gene>
<evidence type="ECO:0008006" key="4">
    <source>
        <dbReference type="Google" id="ProtNLM"/>
    </source>
</evidence>
<protein>
    <recommendedName>
        <fullName evidence="4">Tetratricopeptide repeat protein</fullName>
    </recommendedName>
</protein>
<organism evidence="2 3">
    <name type="scientific">Paracerasibacillus soli</name>
    <dbReference type="NCBI Taxonomy" id="480284"/>
    <lineage>
        <taxon>Bacteria</taxon>
        <taxon>Bacillati</taxon>
        <taxon>Bacillota</taxon>
        <taxon>Bacilli</taxon>
        <taxon>Bacillales</taxon>
        <taxon>Bacillaceae</taxon>
        <taxon>Paracerasibacillus</taxon>
    </lineage>
</organism>
<keyword evidence="1" id="KW-0802">TPR repeat</keyword>
<dbReference type="Gene3D" id="1.25.40.10">
    <property type="entry name" value="Tetratricopeptide repeat domain"/>
    <property type="match status" value="2"/>
</dbReference>
<evidence type="ECO:0000313" key="3">
    <source>
        <dbReference type="Proteomes" id="UP001275315"/>
    </source>
</evidence>
<dbReference type="SUPFAM" id="SSF48452">
    <property type="entry name" value="TPR-like"/>
    <property type="match status" value="2"/>
</dbReference>
<sequence length="325" mass="38530">MQQTNKKIIPFIPDGDFYYVRGVEAFQKRKFDNATKWLKKAIEANPNEPLYRCQLSVVYTELGLYYKANQELTIVLQSTEEYVDCYYLLANNYAHLGLLTEAKKYALAYLNKENDGDFTEEAEELLQLIEFEEEEEDDWELEDEDELLIYQETAFHFMENLDWNKALAVLNEMLILFPDHKVIRHEYAQALFFEGQHEEAIAMELTHLESEPSGLYSHTNLALFYYELGKKTEYNHYISKIRNVYPIHEQQKLIIATTLARTAQYAEANKRFRMIKQKTVSPLSYFRWYSLTLYEMGNISKAQSIWEIGCKKYPQLENEGQPWRN</sequence>
<evidence type="ECO:0000313" key="2">
    <source>
        <dbReference type="EMBL" id="MDY0408874.1"/>
    </source>
</evidence>
<accession>A0ABU5CR80</accession>
<dbReference type="PROSITE" id="PS50005">
    <property type="entry name" value="TPR"/>
    <property type="match status" value="1"/>
</dbReference>
<name>A0ABU5CR80_9BACI</name>
<keyword evidence="3" id="KW-1185">Reference proteome</keyword>
<dbReference type="RefSeq" id="WP_320379577.1">
    <property type="nucleotide sequence ID" value="NZ_JAWDIQ010000001.1"/>
</dbReference>
<reference evidence="2 3" key="1">
    <citation type="submission" date="2023-10" db="EMBL/GenBank/DDBJ databases">
        <title>Virgibacillus soli CC-YMP-6 genome.</title>
        <authorList>
            <person name="Miliotis G."/>
            <person name="Sengupta P."/>
            <person name="Hameed A."/>
            <person name="Chuvochina M."/>
            <person name="Mcdonagh F."/>
            <person name="Simpson A.C."/>
            <person name="Singh N.K."/>
            <person name="Rekha P.D."/>
            <person name="Raman K."/>
            <person name="Hugenholtz P."/>
            <person name="Venkateswaran K."/>
        </authorList>
    </citation>
    <scope>NUCLEOTIDE SEQUENCE [LARGE SCALE GENOMIC DNA]</scope>
    <source>
        <strain evidence="2 3">CC-YMP-6</strain>
    </source>
</reference>
<dbReference type="Pfam" id="PF13181">
    <property type="entry name" value="TPR_8"/>
    <property type="match status" value="1"/>
</dbReference>
<comment type="caution">
    <text evidence="2">The sequence shown here is derived from an EMBL/GenBank/DDBJ whole genome shotgun (WGS) entry which is preliminary data.</text>
</comment>